<evidence type="ECO:0000313" key="3">
    <source>
        <dbReference type="Proteomes" id="UP001172457"/>
    </source>
</evidence>
<dbReference type="GO" id="GO:0006511">
    <property type="term" value="P:ubiquitin-dependent protein catabolic process"/>
    <property type="evidence" value="ECO:0007669"/>
    <property type="project" value="TreeGrafter"/>
</dbReference>
<keyword evidence="3" id="KW-1185">Reference proteome</keyword>
<dbReference type="EMBL" id="JARYMX010000001">
    <property type="protein sequence ID" value="KAJ9564668.1"/>
    <property type="molecule type" value="Genomic_DNA"/>
</dbReference>
<comment type="caution">
    <text evidence="2">The sequence shown here is derived from an EMBL/GenBank/DDBJ whole genome shotgun (WGS) entry which is preliminary data.</text>
</comment>
<dbReference type="AlphaFoldDB" id="A0AA38U8V0"/>
<accession>A0AA38U8V0</accession>
<organism evidence="2 3">
    <name type="scientific">Centaurea solstitialis</name>
    <name type="common">yellow star-thistle</name>
    <dbReference type="NCBI Taxonomy" id="347529"/>
    <lineage>
        <taxon>Eukaryota</taxon>
        <taxon>Viridiplantae</taxon>
        <taxon>Streptophyta</taxon>
        <taxon>Embryophyta</taxon>
        <taxon>Tracheophyta</taxon>
        <taxon>Spermatophyta</taxon>
        <taxon>Magnoliopsida</taxon>
        <taxon>eudicotyledons</taxon>
        <taxon>Gunneridae</taxon>
        <taxon>Pentapetalae</taxon>
        <taxon>asterids</taxon>
        <taxon>campanulids</taxon>
        <taxon>Asterales</taxon>
        <taxon>Asteraceae</taxon>
        <taxon>Carduoideae</taxon>
        <taxon>Cardueae</taxon>
        <taxon>Centaureinae</taxon>
        <taxon>Centaurea</taxon>
    </lineage>
</organism>
<gene>
    <name evidence="2" type="ORF">OSB04_000634</name>
</gene>
<dbReference type="PANTHER" id="PTHR10677">
    <property type="entry name" value="UBIQUILIN"/>
    <property type="match status" value="1"/>
</dbReference>
<dbReference type="GO" id="GO:0005829">
    <property type="term" value="C:cytosol"/>
    <property type="evidence" value="ECO:0007669"/>
    <property type="project" value="TreeGrafter"/>
</dbReference>
<feature type="region of interest" description="Disordered" evidence="1">
    <location>
        <begin position="198"/>
        <end position="234"/>
    </location>
</feature>
<dbReference type="InterPro" id="IPR015496">
    <property type="entry name" value="Ubiquilin"/>
</dbReference>
<evidence type="ECO:0000313" key="2">
    <source>
        <dbReference type="EMBL" id="KAJ9564668.1"/>
    </source>
</evidence>
<dbReference type="Proteomes" id="UP001172457">
    <property type="component" value="Chromosome 1"/>
</dbReference>
<name>A0AA38U8V0_9ASTR</name>
<dbReference type="GO" id="GO:0031593">
    <property type="term" value="F:polyubiquitin modification-dependent protein binding"/>
    <property type="evidence" value="ECO:0007669"/>
    <property type="project" value="TreeGrafter"/>
</dbReference>
<proteinExistence type="predicted"/>
<feature type="compositionally biased region" description="Polar residues" evidence="1">
    <location>
        <begin position="207"/>
        <end position="224"/>
    </location>
</feature>
<evidence type="ECO:0000256" key="1">
    <source>
        <dbReference type="SAM" id="MobiDB-lite"/>
    </source>
</evidence>
<reference evidence="2" key="1">
    <citation type="submission" date="2023-03" db="EMBL/GenBank/DDBJ databases">
        <title>Chromosome-scale reference genome and RAD-based genetic map of yellow starthistle (Centaurea solstitialis) reveal putative structural variation and QTLs associated with invader traits.</title>
        <authorList>
            <person name="Reatini B."/>
            <person name="Cang F.A."/>
            <person name="Jiang Q."/>
            <person name="Mckibben M.T.W."/>
            <person name="Barker M.S."/>
            <person name="Rieseberg L.H."/>
            <person name="Dlugosch K.M."/>
        </authorList>
    </citation>
    <scope>NUCLEOTIDE SEQUENCE</scope>
    <source>
        <strain evidence="2">CAN-66</strain>
        <tissue evidence="2">Leaf</tissue>
    </source>
</reference>
<protein>
    <submittedName>
        <fullName evidence="2">Uncharacterized protein</fullName>
    </submittedName>
</protein>
<sequence>MGGGGEGSDNGDGDGIIQVCGCRELRYSKFSATLTLGILVNDILSICLCLEAEHTVHLIRGFVPAAPDNNSEGTASTRENITPSVARGVGGSIEEGMMGGDRVSLFSTLGGMSGARLPDLEQMQRLRREINDRLPNNPLRNLNPRNLDPAFLQRLEAARDFERRREANRCIGSDPETVNVLMRMFENIHEPFPNAATMGAQGRHDQLNNPTTAGSETTTGSPAPNTNPLPNPWAAGGGGGGGKLLLMLLIFLFRMLGLLCHVEP</sequence>
<dbReference type="PANTHER" id="PTHR10677:SF3">
    <property type="entry name" value="FI07626P-RELATED"/>
    <property type="match status" value="1"/>
</dbReference>